<keyword evidence="1" id="KW-1133">Transmembrane helix</keyword>
<evidence type="ECO:0000256" key="1">
    <source>
        <dbReference type="SAM" id="Phobius"/>
    </source>
</evidence>
<feature type="transmembrane region" description="Helical" evidence="1">
    <location>
        <begin position="84"/>
        <end position="106"/>
    </location>
</feature>
<dbReference type="SUPFAM" id="SSF52540">
    <property type="entry name" value="P-loop containing nucleoside triphosphate hydrolases"/>
    <property type="match status" value="1"/>
</dbReference>
<reference evidence="2 3" key="1">
    <citation type="journal article" date="2018" name="Syst. Appl. Microbiol.">
        <title>A new symbiotic nanoarchaeote (Candidatus Nanoclepta minutus) and its host (Zestosphaera tikiterensis gen. nov., sp. nov.) from a New Zealand hot spring.</title>
        <authorList>
            <person name="St John E."/>
            <person name="Liu Y."/>
            <person name="Podar M."/>
            <person name="Stott M.B."/>
            <person name="Meneghin J."/>
            <person name="Chen Z."/>
            <person name="Lagutin K."/>
            <person name="Mitchell K."/>
            <person name="Reysenbach A.L."/>
        </authorList>
    </citation>
    <scope>NUCLEOTIDE SEQUENCE [LARGE SCALE GENOMIC DNA]</scope>
    <source>
        <strain evidence="2">NZ3</strain>
    </source>
</reference>
<accession>A0A2R7Y300</accession>
<keyword evidence="1" id="KW-0812">Transmembrane</keyword>
<gene>
    <name evidence="2" type="ORF">B7O98_08000</name>
</gene>
<dbReference type="EMBL" id="NBVN01000005">
    <property type="protein sequence ID" value="PUA31921.1"/>
    <property type="molecule type" value="Genomic_DNA"/>
</dbReference>
<organism evidence="2 3">
    <name type="scientific">Zestosphaera tikiterensis</name>
    <dbReference type="NCBI Taxonomy" id="1973259"/>
    <lineage>
        <taxon>Archaea</taxon>
        <taxon>Thermoproteota</taxon>
        <taxon>Thermoprotei</taxon>
        <taxon>Desulfurococcales</taxon>
        <taxon>Desulfurococcaceae</taxon>
        <taxon>Zestosphaera</taxon>
    </lineage>
</organism>
<evidence type="ECO:0000313" key="3">
    <source>
        <dbReference type="Proteomes" id="UP000244093"/>
    </source>
</evidence>
<protein>
    <submittedName>
        <fullName evidence="2">Uncharacterized protein</fullName>
    </submittedName>
</protein>
<dbReference type="InterPro" id="IPR027417">
    <property type="entry name" value="P-loop_NTPase"/>
</dbReference>
<dbReference type="CDD" id="cd02019">
    <property type="entry name" value="NK"/>
    <property type="match status" value="1"/>
</dbReference>
<name>A0A2R7Y300_9CREN</name>
<feature type="transmembrane region" description="Helical" evidence="1">
    <location>
        <begin position="35"/>
        <end position="57"/>
    </location>
</feature>
<dbReference type="AlphaFoldDB" id="A0A2R7Y300"/>
<keyword evidence="1" id="KW-0472">Membrane</keyword>
<sequence length="247" mass="28250">MGVTLVTFQGSVGSGKTTTARALTAILRSRSIISYYVDIAVFHGFAYFVIATISHIVQKLGGYRYVGNHYLTLWFNNKSLLRKVYRISLLLDIPSLIIAVMIRVYLKILLCTLLRRCCTILVDEGPLTAMAIHYYFSRQFNTIRLFKHYYRIAYALLFESTKSQKSFFIMLEQPLRSSIKAWIRREKTNLVDFNMISTRLAFENILLNYLSESSGILVLRLKVASIGSVVAEVTRRILTMNTCCANP</sequence>
<evidence type="ECO:0000313" key="2">
    <source>
        <dbReference type="EMBL" id="PUA31921.1"/>
    </source>
</evidence>
<comment type="caution">
    <text evidence="2">The sequence shown here is derived from an EMBL/GenBank/DDBJ whole genome shotgun (WGS) entry which is preliminary data.</text>
</comment>
<proteinExistence type="predicted"/>
<dbReference type="Proteomes" id="UP000244093">
    <property type="component" value="Unassembled WGS sequence"/>
</dbReference>